<name>A0A7G9FQV8_9FIRM</name>
<dbReference type="InterPro" id="IPR049516">
    <property type="entry name" value="FAD-depend_C"/>
</dbReference>
<dbReference type="PANTHER" id="PTHR42842:SF3">
    <property type="entry name" value="FAD_NAD(P)-BINDING OXIDOREDUCTASE FAMILY PROTEIN"/>
    <property type="match status" value="1"/>
</dbReference>
<reference evidence="2 3" key="1">
    <citation type="submission" date="2020-08" db="EMBL/GenBank/DDBJ databases">
        <authorList>
            <person name="Liu C."/>
            <person name="Sun Q."/>
        </authorList>
    </citation>
    <scope>NUCLEOTIDE SEQUENCE [LARGE SCALE GENOMIC DNA]</scope>
    <source>
        <strain evidence="2 3">NSJ-4</strain>
    </source>
</reference>
<dbReference type="Proteomes" id="UP000515819">
    <property type="component" value="Chromosome"/>
</dbReference>
<feature type="domain" description="FAD-dependent protein C-terminal" evidence="1">
    <location>
        <begin position="296"/>
        <end position="495"/>
    </location>
</feature>
<dbReference type="PRINTS" id="PR00368">
    <property type="entry name" value="FADPNR"/>
</dbReference>
<dbReference type="Pfam" id="PF21688">
    <property type="entry name" value="FAD-depend_C"/>
    <property type="match status" value="1"/>
</dbReference>
<evidence type="ECO:0000313" key="2">
    <source>
        <dbReference type="EMBL" id="QNM00940.1"/>
    </source>
</evidence>
<dbReference type="SUPFAM" id="SSF51905">
    <property type="entry name" value="FAD/NAD(P)-binding domain"/>
    <property type="match status" value="1"/>
</dbReference>
<dbReference type="KEGG" id="wcp:H9Q76_06610"/>
<dbReference type="AlphaFoldDB" id="A0A7G9FQV8"/>
<dbReference type="InterPro" id="IPR036188">
    <property type="entry name" value="FAD/NAD-bd_sf"/>
</dbReference>
<proteinExistence type="predicted"/>
<dbReference type="PANTHER" id="PTHR42842">
    <property type="entry name" value="FAD/NAD(P)-BINDING OXIDOREDUCTASE"/>
    <property type="match status" value="1"/>
</dbReference>
<dbReference type="PIRSF" id="PIRSF038984">
    <property type="entry name" value="FAD_binding_protein"/>
    <property type="match status" value="1"/>
</dbReference>
<evidence type="ECO:0000313" key="3">
    <source>
        <dbReference type="Proteomes" id="UP000515819"/>
    </source>
</evidence>
<protein>
    <submittedName>
        <fullName evidence="2">FAD-dependent oxidoreductase</fullName>
    </submittedName>
</protein>
<dbReference type="RefSeq" id="WP_249321861.1">
    <property type="nucleotide sequence ID" value="NZ_CP060632.1"/>
</dbReference>
<dbReference type="Gene3D" id="3.30.70.2700">
    <property type="match status" value="1"/>
</dbReference>
<keyword evidence="3" id="KW-1185">Reference proteome</keyword>
<dbReference type="InterPro" id="IPR028348">
    <property type="entry name" value="FAD-binding_protein"/>
</dbReference>
<dbReference type="Gene3D" id="3.50.50.60">
    <property type="entry name" value="FAD/NAD(P)-binding domain"/>
    <property type="match status" value="2"/>
</dbReference>
<sequence length="549" mass="60193">MIRINQIKIPVQKDETSALKKKIQKTLRTNHPYTYQIVRKSLDARDKGNLLHIYTVDVEFERSQDFPRNIIDNKNIMLTKDEKYTFPHRCRDDCNEKTDVSIYRPVIIGAGPAGYFAALQLACAGYRPIVYERGKCVEERTRDVEGFWQGETPICANSNVSFGEGGAGTFSDGKLNTGIKDKYGRIQAVIDDFIRFGASEEIGYLNKPHIGTDVLKHVMKEMREEIRSFGGEIHFSHQLTAISHRSDTCLSLTIKDLQNEQTIVVETSACILAIGHSARDTFAMLQAAGVTMEAKSFAMGLRIEHSQAMVNASQYGTSGQAKLLPAADYKMTYRSTKGRSVYSFCMCPGGFVVNASSGEGQSVVNGMSNHGRDEENANSAIVVNVTPEDFAADGFADYGVLAGVEFQKKYEHLAYEAGNGKIPVQLFADYKANRVSTGFGSVKPNIRGGYQFANLNKCLPAYINDAIIEGILDYDRKLKGFSSGDAVLSGIESRTSSPVRIVRDETYRSDYAGLFPCGEGAGYAGGITSAAVDGIKVAEAVAAYINNIV</sequence>
<dbReference type="EMBL" id="CP060632">
    <property type="protein sequence ID" value="QNM00940.1"/>
    <property type="molecule type" value="Genomic_DNA"/>
</dbReference>
<accession>A0A7G9FQV8</accession>
<organism evidence="2 3">
    <name type="scientific">Wujia chipingensis</name>
    <dbReference type="NCBI Taxonomy" id="2763670"/>
    <lineage>
        <taxon>Bacteria</taxon>
        <taxon>Bacillati</taxon>
        <taxon>Bacillota</taxon>
        <taxon>Clostridia</taxon>
        <taxon>Lachnospirales</taxon>
        <taxon>Lachnospiraceae</taxon>
        <taxon>Wujia</taxon>
    </lineage>
</organism>
<gene>
    <name evidence="2" type="ORF">H9Q76_06610</name>
</gene>
<evidence type="ECO:0000259" key="1">
    <source>
        <dbReference type="Pfam" id="PF21688"/>
    </source>
</evidence>